<name>A0A4Z1IC37_9HELO</name>
<accession>A0A4Z1IC37</accession>
<gene>
    <name evidence="1" type="ORF">BOTNAR_0221g00200</name>
</gene>
<dbReference type="AlphaFoldDB" id="A0A4Z1IC37"/>
<sequence>MDSSIYEHFLEDSLAIEAVLKESSLNQEVAERIALWQKGRLPITSKVSPSLSKVMDIMKSFTAEDRVDDRKNNPKNFQSAIKIQKLPTEIIDQIFEIFWKDFQKMRSLCVAHPDEPSGTDAYCGAICLGLTCRHYWAIFSRKWCHAGTNTIIPSPPPTPKMVLALLLETWVGPEYRISSRVSWVTGGAPMFLSRELYGSKESLTETQLKERYDDHVRLFTCRSTPSTAGLPSRSMSSKWRGVLSPFGMGEAWYIEAARQFCTGLDCCLVAPVLANEIIESPDASWRNFRDSHLYNWAHSQELSPTSKFQENIKEWLGSYEKSFGERHGDRRFKVHKSIWNPEFWDVSANKNSDRENRTVMENHAFSVITQFGL</sequence>
<dbReference type="EMBL" id="PQXJ01000221">
    <property type="protein sequence ID" value="TGO56520.1"/>
    <property type="molecule type" value="Genomic_DNA"/>
</dbReference>
<dbReference type="Proteomes" id="UP000297452">
    <property type="component" value="Unassembled WGS sequence"/>
</dbReference>
<evidence type="ECO:0000313" key="1">
    <source>
        <dbReference type="EMBL" id="TGO56520.1"/>
    </source>
</evidence>
<protein>
    <submittedName>
        <fullName evidence="1">Uncharacterized protein</fullName>
    </submittedName>
</protein>
<keyword evidence="2" id="KW-1185">Reference proteome</keyword>
<proteinExistence type="predicted"/>
<evidence type="ECO:0000313" key="2">
    <source>
        <dbReference type="Proteomes" id="UP000297452"/>
    </source>
</evidence>
<comment type="caution">
    <text evidence="1">The sequence shown here is derived from an EMBL/GenBank/DDBJ whole genome shotgun (WGS) entry which is preliminary data.</text>
</comment>
<reference evidence="1 2" key="1">
    <citation type="submission" date="2017-12" db="EMBL/GenBank/DDBJ databases">
        <title>Comparative genomics of Botrytis spp.</title>
        <authorList>
            <person name="Valero-Jimenez C.A."/>
            <person name="Tapia P."/>
            <person name="Veloso J."/>
            <person name="Silva-Moreno E."/>
            <person name="Staats M."/>
            <person name="Valdes J.H."/>
            <person name="Van Kan J.A.L."/>
        </authorList>
    </citation>
    <scope>NUCLEOTIDE SEQUENCE [LARGE SCALE GENOMIC DNA]</scope>
    <source>
        <strain evidence="1 2">MUCL2120</strain>
    </source>
</reference>
<organism evidence="1 2">
    <name type="scientific">Botryotinia narcissicola</name>
    <dbReference type="NCBI Taxonomy" id="278944"/>
    <lineage>
        <taxon>Eukaryota</taxon>
        <taxon>Fungi</taxon>
        <taxon>Dikarya</taxon>
        <taxon>Ascomycota</taxon>
        <taxon>Pezizomycotina</taxon>
        <taxon>Leotiomycetes</taxon>
        <taxon>Helotiales</taxon>
        <taxon>Sclerotiniaceae</taxon>
        <taxon>Botryotinia</taxon>
    </lineage>
</organism>
<dbReference type="OrthoDB" id="3555472at2759"/>